<reference evidence="1 2" key="1">
    <citation type="submission" date="2020-07" db="EMBL/GenBank/DDBJ databases">
        <title>Genomic Encyclopedia of Type Strains, Phase IV (KMG-IV): sequencing the most valuable type-strain genomes for metagenomic binning, comparative biology and taxonomic classification.</title>
        <authorList>
            <person name="Goeker M."/>
        </authorList>
    </citation>
    <scope>NUCLEOTIDE SEQUENCE [LARGE SCALE GENOMIC DNA]</scope>
    <source>
        <strain evidence="1 2">DSM 45533</strain>
    </source>
</reference>
<dbReference type="SUPFAM" id="SSF46785">
    <property type="entry name" value="Winged helix' DNA-binding domain"/>
    <property type="match status" value="1"/>
</dbReference>
<evidence type="ECO:0000313" key="1">
    <source>
        <dbReference type="EMBL" id="MBA2895741.1"/>
    </source>
</evidence>
<sequence>MNHLGDSPATPARLRQLPSRLLDIAAAHADRLVTAGLGAEGARKWHDAVLVALTDGGPASQAALSDRTGIHRSDLVERAPDSADRRRNVVTVTGTGRRWLERLEGILERLQGEVLTLLPEEERRVLVGLLGRVAEHCRG</sequence>
<organism evidence="1 2">
    <name type="scientific">Nonomuraea soli</name>
    <dbReference type="NCBI Taxonomy" id="1032476"/>
    <lineage>
        <taxon>Bacteria</taxon>
        <taxon>Bacillati</taxon>
        <taxon>Actinomycetota</taxon>
        <taxon>Actinomycetes</taxon>
        <taxon>Streptosporangiales</taxon>
        <taxon>Streptosporangiaceae</taxon>
        <taxon>Nonomuraea</taxon>
    </lineage>
</organism>
<keyword evidence="2" id="KW-1185">Reference proteome</keyword>
<dbReference type="Gene3D" id="1.10.10.10">
    <property type="entry name" value="Winged helix-like DNA-binding domain superfamily/Winged helix DNA-binding domain"/>
    <property type="match status" value="1"/>
</dbReference>
<gene>
    <name evidence="1" type="ORF">HNR30_007127</name>
</gene>
<accession>A0A7W0CR19</accession>
<dbReference type="InterPro" id="IPR036390">
    <property type="entry name" value="WH_DNA-bd_sf"/>
</dbReference>
<dbReference type="RefSeq" id="WP_181614445.1">
    <property type="nucleotide sequence ID" value="NZ_BAABAM010000011.1"/>
</dbReference>
<name>A0A7W0CR19_9ACTN</name>
<protein>
    <recommendedName>
        <fullName evidence="3">MarR family transcriptional regulator</fullName>
    </recommendedName>
</protein>
<evidence type="ECO:0008006" key="3">
    <source>
        <dbReference type="Google" id="ProtNLM"/>
    </source>
</evidence>
<dbReference type="InterPro" id="IPR036388">
    <property type="entry name" value="WH-like_DNA-bd_sf"/>
</dbReference>
<evidence type="ECO:0000313" key="2">
    <source>
        <dbReference type="Proteomes" id="UP000530928"/>
    </source>
</evidence>
<dbReference type="EMBL" id="JACDUR010000007">
    <property type="protein sequence ID" value="MBA2895741.1"/>
    <property type="molecule type" value="Genomic_DNA"/>
</dbReference>
<proteinExistence type="predicted"/>
<dbReference type="Proteomes" id="UP000530928">
    <property type="component" value="Unassembled WGS sequence"/>
</dbReference>
<comment type="caution">
    <text evidence="1">The sequence shown here is derived from an EMBL/GenBank/DDBJ whole genome shotgun (WGS) entry which is preliminary data.</text>
</comment>
<dbReference type="AlphaFoldDB" id="A0A7W0CR19"/>